<evidence type="ECO:0000256" key="2">
    <source>
        <dbReference type="ARBA" id="ARBA00023082"/>
    </source>
</evidence>
<evidence type="ECO:0000256" key="5">
    <source>
        <dbReference type="RuleBase" id="RU362124"/>
    </source>
</evidence>
<dbReference type="Proteomes" id="UP001594351">
    <property type="component" value="Unassembled WGS sequence"/>
</dbReference>
<dbReference type="InterPro" id="IPR014284">
    <property type="entry name" value="RNA_pol_sigma-70_dom"/>
</dbReference>
<dbReference type="Pfam" id="PF04542">
    <property type="entry name" value="Sigma70_r2"/>
    <property type="match status" value="1"/>
</dbReference>
<comment type="caution">
    <text evidence="8">The sequence shown here is derived from an EMBL/GenBank/DDBJ whole genome shotgun (WGS) entry which is preliminary data.</text>
</comment>
<dbReference type="CDD" id="cd06171">
    <property type="entry name" value="Sigma70_r4"/>
    <property type="match status" value="1"/>
</dbReference>
<dbReference type="Gene3D" id="1.10.10.10">
    <property type="entry name" value="Winged helix-like DNA-binding domain superfamily/Winged helix DNA-binding domain"/>
    <property type="match status" value="2"/>
</dbReference>
<comment type="similarity">
    <text evidence="5">Belongs to the sigma-70 factor family.</text>
</comment>
<name>A0ABV6Z6V8_UNCC1</name>
<dbReference type="NCBIfam" id="TIGR02937">
    <property type="entry name" value="sigma70-ECF"/>
    <property type="match status" value="1"/>
</dbReference>
<evidence type="ECO:0000259" key="6">
    <source>
        <dbReference type="PROSITE" id="PS00715"/>
    </source>
</evidence>
<dbReference type="SUPFAM" id="SSF88946">
    <property type="entry name" value="Sigma2 domain of RNA polymerase sigma factors"/>
    <property type="match status" value="1"/>
</dbReference>
<evidence type="ECO:0000256" key="4">
    <source>
        <dbReference type="ARBA" id="ARBA00023163"/>
    </source>
</evidence>
<dbReference type="Pfam" id="PF04539">
    <property type="entry name" value="Sigma70_r3"/>
    <property type="match status" value="1"/>
</dbReference>
<evidence type="ECO:0000259" key="7">
    <source>
        <dbReference type="PROSITE" id="PS00716"/>
    </source>
</evidence>
<protein>
    <recommendedName>
        <fullName evidence="5">RNA polymerase sigma factor</fullName>
    </recommendedName>
</protein>
<dbReference type="SUPFAM" id="SSF88659">
    <property type="entry name" value="Sigma3 and sigma4 domains of RNA polymerase sigma factors"/>
    <property type="match status" value="2"/>
</dbReference>
<sequence>VIRSLHFTQDFINSYVDGLRSKKDFFEFYSALPPLPHSFINEVYEKLQEARTRHHLAVCHLVRSNLRLVIKIAKKYCNTGIPFSDILQEGNLGLIKAVDRFDHRRGNRFSTYATWWIKQSITRSIVHRGRIIRLPIHLSEKIKRLQRNIDNLNQALGREPTWGEISDILNQSEEKLLTMITLQQKPLSLDPMSDDSDDLLRLQQVIADDSSIDPLLEITSERLKQEVTNMLQTLSCREQKVIQLRFGIDAERKHTLEEVGNKLGVTRERIRQIESRALDKLKHPSRSKRLVNYL</sequence>
<dbReference type="InterPro" id="IPR000943">
    <property type="entry name" value="RNA_pol_sigma70"/>
</dbReference>
<dbReference type="InterPro" id="IPR013325">
    <property type="entry name" value="RNA_pol_sigma_r2"/>
</dbReference>
<keyword evidence="4 5" id="KW-0804">Transcription</keyword>
<keyword evidence="1 5" id="KW-0805">Transcription regulation</keyword>
<dbReference type="EMBL" id="JBHPBY010000704">
    <property type="protein sequence ID" value="MFC1854068.1"/>
    <property type="molecule type" value="Genomic_DNA"/>
</dbReference>
<dbReference type="PANTHER" id="PTHR30603">
    <property type="entry name" value="RNA POLYMERASE SIGMA FACTOR RPO"/>
    <property type="match status" value="1"/>
</dbReference>
<dbReference type="Pfam" id="PF04545">
    <property type="entry name" value="Sigma70_r4"/>
    <property type="match status" value="1"/>
</dbReference>
<evidence type="ECO:0000313" key="8">
    <source>
        <dbReference type="EMBL" id="MFC1854068.1"/>
    </source>
</evidence>
<dbReference type="PROSITE" id="PS00716">
    <property type="entry name" value="SIGMA70_2"/>
    <property type="match status" value="1"/>
</dbReference>
<evidence type="ECO:0000256" key="1">
    <source>
        <dbReference type="ARBA" id="ARBA00023015"/>
    </source>
</evidence>
<evidence type="ECO:0000256" key="3">
    <source>
        <dbReference type="ARBA" id="ARBA00023125"/>
    </source>
</evidence>
<dbReference type="InterPro" id="IPR007630">
    <property type="entry name" value="RNA_pol_sigma70_r4"/>
</dbReference>
<comment type="function">
    <text evidence="5">Sigma factors are initiation factors that promote the attachment of RNA polymerase to specific initiation sites and are then released.</text>
</comment>
<evidence type="ECO:0000313" key="9">
    <source>
        <dbReference type="Proteomes" id="UP001594351"/>
    </source>
</evidence>
<dbReference type="PROSITE" id="PS00715">
    <property type="entry name" value="SIGMA70_1"/>
    <property type="match status" value="1"/>
</dbReference>
<feature type="non-terminal residue" evidence="8">
    <location>
        <position position="1"/>
    </location>
</feature>
<dbReference type="InterPro" id="IPR050239">
    <property type="entry name" value="Sigma-70_RNA_pol_init_factors"/>
</dbReference>
<dbReference type="InterPro" id="IPR013324">
    <property type="entry name" value="RNA_pol_sigma_r3/r4-like"/>
</dbReference>
<accession>A0ABV6Z6V8</accession>
<dbReference type="PRINTS" id="PR00046">
    <property type="entry name" value="SIGMA70FCT"/>
</dbReference>
<dbReference type="InterPro" id="IPR007624">
    <property type="entry name" value="RNA_pol_sigma70_r3"/>
</dbReference>
<organism evidence="8 9">
    <name type="scientific">candidate division CSSED10-310 bacterium</name>
    <dbReference type="NCBI Taxonomy" id="2855610"/>
    <lineage>
        <taxon>Bacteria</taxon>
        <taxon>Bacteria division CSSED10-310</taxon>
    </lineage>
</organism>
<dbReference type="InterPro" id="IPR036388">
    <property type="entry name" value="WH-like_DNA-bd_sf"/>
</dbReference>
<keyword evidence="9" id="KW-1185">Reference proteome</keyword>
<feature type="domain" description="RNA polymerase sigma-70" evidence="6">
    <location>
        <begin position="85"/>
        <end position="98"/>
    </location>
</feature>
<dbReference type="PANTHER" id="PTHR30603:SF47">
    <property type="entry name" value="RNA POLYMERASE SIGMA FACTOR SIGD, CHLOROPLASTIC"/>
    <property type="match status" value="1"/>
</dbReference>
<feature type="domain" description="RNA polymerase sigma-70" evidence="7">
    <location>
        <begin position="255"/>
        <end position="281"/>
    </location>
</feature>
<dbReference type="InterPro" id="IPR007627">
    <property type="entry name" value="RNA_pol_sigma70_r2"/>
</dbReference>
<reference evidence="8 9" key="1">
    <citation type="submission" date="2024-09" db="EMBL/GenBank/DDBJ databases">
        <title>Laminarin stimulates single cell rates of sulfate reduction while oxygen inhibits transcriptomic activity in coastal marine sediment.</title>
        <authorList>
            <person name="Lindsay M."/>
            <person name="Orcutt B."/>
            <person name="Emerson D."/>
            <person name="Stepanauskas R."/>
            <person name="D'Angelo T."/>
        </authorList>
    </citation>
    <scope>NUCLEOTIDE SEQUENCE [LARGE SCALE GENOMIC DNA]</scope>
    <source>
        <strain evidence="8">SAG AM-311-K15</strain>
    </source>
</reference>
<proteinExistence type="inferred from homology"/>
<keyword evidence="3 5" id="KW-0238">DNA-binding</keyword>
<keyword evidence="2 5" id="KW-0731">Sigma factor</keyword>
<gene>
    <name evidence="8" type="ORF">ACFL27_28125</name>
</gene>
<dbReference type="Gene3D" id="1.10.601.10">
    <property type="entry name" value="RNA Polymerase Primary Sigma Factor"/>
    <property type="match status" value="1"/>
</dbReference>